<evidence type="ECO:0000256" key="1">
    <source>
        <dbReference type="SAM" id="Phobius"/>
    </source>
</evidence>
<name>A0A1J1GK72_PLARL</name>
<feature type="transmembrane region" description="Helical" evidence="1">
    <location>
        <begin position="47"/>
        <end position="64"/>
    </location>
</feature>
<dbReference type="KEGG" id="prel:PRELSG_0003100"/>
<dbReference type="VEuPathDB" id="PlasmoDB:PRELSG_0003100"/>
<sequence>MIYFEGLNCDLRKYLLDSNSATIKNDYTNSYIDKGEIAKKKSCMIPINLKLFAVLFLGLLYFLLGCLFKEENLQISVPKFNKDHLRTLVEKESENVNKLVYLDNRYKNFEKKFNKFIVSLIRNILNDWEDMCYNNNIRLSPFGRIWEQEKFEYMFNKILQDTKDIYDKISEEYRIFKKSYHTDKEYSTFFKEKKKDLNKFKEKNLEWISKFSDLCKKEWKYIESSRNFKIRPLRSLFKKKKNYEMLWNKMEKYV</sequence>
<keyword evidence="3" id="KW-1185">Reference proteome</keyword>
<accession>A0A1J1GK72</accession>
<reference evidence="2 3" key="1">
    <citation type="submission" date="2015-04" db="EMBL/GenBank/DDBJ databases">
        <authorList>
            <consortium name="Pathogen Informatics"/>
        </authorList>
    </citation>
    <scope>NUCLEOTIDE SEQUENCE [LARGE SCALE GENOMIC DNA]</scope>
    <source>
        <strain evidence="2 3">SGS1</strain>
    </source>
</reference>
<dbReference type="RefSeq" id="XP_028531162.1">
    <property type="nucleotide sequence ID" value="XM_028675668.1"/>
</dbReference>
<evidence type="ECO:0000313" key="3">
    <source>
        <dbReference type="Proteomes" id="UP000220158"/>
    </source>
</evidence>
<keyword evidence="1" id="KW-0812">Transmembrane</keyword>
<keyword evidence="1" id="KW-1133">Transmembrane helix</keyword>
<evidence type="ECO:0008006" key="4">
    <source>
        <dbReference type="Google" id="ProtNLM"/>
    </source>
</evidence>
<dbReference type="EMBL" id="CVMU01000250">
    <property type="protein sequence ID" value="CRG84725.1"/>
    <property type="molecule type" value="Genomic_DNA"/>
</dbReference>
<gene>
    <name evidence="2" type="ORF">PRELSG_0003100</name>
</gene>
<dbReference type="AlphaFoldDB" id="A0A1J1GK72"/>
<dbReference type="GeneID" id="39733938"/>
<keyword evidence="1" id="KW-0472">Membrane</keyword>
<organism evidence="2 3">
    <name type="scientific">Plasmodium relictum</name>
    <dbReference type="NCBI Taxonomy" id="85471"/>
    <lineage>
        <taxon>Eukaryota</taxon>
        <taxon>Sar</taxon>
        <taxon>Alveolata</taxon>
        <taxon>Apicomplexa</taxon>
        <taxon>Aconoidasida</taxon>
        <taxon>Haemosporida</taxon>
        <taxon>Plasmodiidae</taxon>
        <taxon>Plasmodium</taxon>
        <taxon>Plasmodium (Haemamoeba)</taxon>
    </lineage>
</organism>
<evidence type="ECO:0000313" key="2">
    <source>
        <dbReference type="EMBL" id="CRG84725.1"/>
    </source>
</evidence>
<protein>
    <recommendedName>
        <fullName evidence="4">Plasmodium RESA N-terminal domain-containing protein</fullName>
    </recommendedName>
</protein>
<dbReference type="Proteomes" id="UP000220158">
    <property type="component" value="Unassembled WGS sequence"/>
</dbReference>
<proteinExistence type="predicted"/>
<dbReference type="OMA" id="FCILLEC"/>